<organism evidence="1">
    <name type="scientific">Manihot esculenta</name>
    <name type="common">Cassava</name>
    <name type="synonym">Jatropha manihot</name>
    <dbReference type="NCBI Taxonomy" id="3983"/>
    <lineage>
        <taxon>Eukaryota</taxon>
        <taxon>Viridiplantae</taxon>
        <taxon>Streptophyta</taxon>
        <taxon>Embryophyta</taxon>
        <taxon>Tracheophyta</taxon>
        <taxon>Spermatophyta</taxon>
        <taxon>Magnoliopsida</taxon>
        <taxon>eudicotyledons</taxon>
        <taxon>Gunneridae</taxon>
        <taxon>Pentapetalae</taxon>
        <taxon>rosids</taxon>
        <taxon>fabids</taxon>
        <taxon>Malpighiales</taxon>
        <taxon>Euphorbiaceae</taxon>
        <taxon>Crotonoideae</taxon>
        <taxon>Manihoteae</taxon>
        <taxon>Manihot</taxon>
    </lineage>
</organism>
<sequence>MEHLHKNLTLDIIDIKKEHRLKRLGMTIIDTCAEVMDIMGNKKIIQMIFSKKVSK</sequence>
<reference evidence="1" key="1">
    <citation type="submission" date="2016-02" db="EMBL/GenBank/DDBJ databases">
        <title>WGS assembly of Manihot esculenta.</title>
        <authorList>
            <person name="Bredeson J.V."/>
            <person name="Prochnik S.E."/>
            <person name="Lyons J.B."/>
            <person name="Schmutz J."/>
            <person name="Grimwood J."/>
            <person name="Vrebalov J."/>
            <person name="Bart R.S."/>
            <person name="Amuge T."/>
            <person name="Ferguson M.E."/>
            <person name="Green R."/>
            <person name="Putnam N."/>
            <person name="Stites J."/>
            <person name="Rounsley S."/>
            <person name="Rokhsar D.S."/>
        </authorList>
    </citation>
    <scope>NUCLEOTIDE SEQUENCE [LARGE SCALE GENOMIC DNA]</scope>
    <source>
        <tissue evidence="1">Leaf</tissue>
    </source>
</reference>
<dbReference type="AlphaFoldDB" id="A0A2C9UEX7"/>
<name>A0A2C9UEX7_MANES</name>
<evidence type="ECO:0000313" key="1">
    <source>
        <dbReference type="EMBL" id="OAY29043.1"/>
    </source>
</evidence>
<gene>
    <name evidence="1" type="ORF">MANES_15G113500</name>
</gene>
<proteinExistence type="predicted"/>
<dbReference type="EMBL" id="CM004401">
    <property type="protein sequence ID" value="OAY29043.1"/>
    <property type="molecule type" value="Genomic_DNA"/>
</dbReference>
<accession>A0A2C9UEX7</accession>
<protein>
    <submittedName>
        <fullName evidence="1">Uncharacterized protein</fullName>
    </submittedName>
</protein>